<dbReference type="PATRIC" id="fig|33050.5.peg.2778"/>
<dbReference type="EMBL" id="CP012700">
    <property type="protein sequence ID" value="ALH81327.1"/>
    <property type="molecule type" value="Genomic_DNA"/>
</dbReference>
<evidence type="ECO:0000256" key="2">
    <source>
        <dbReference type="ARBA" id="ARBA00023125"/>
    </source>
</evidence>
<evidence type="ECO:0000313" key="9">
    <source>
        <dbReference type="Proteomes" id="UP000058074"/>
    </source>
</evidence>
<organism evidence="7 9">
    <name type="scientific">Sphingopyxis macrogoltabida</name>
    <name type="common">Sphingomonas macrogoltabidus</name>
    <dbReference type="NCBI Taxonomy" id="33050"/>
    <lineage>
        <taxon>Bacteria</taxon>
        <taxon>Pseudomonadati</taxon>
        <taxon>Pseudomonadota</taxon>
        <taxon>Alphaproteobacteria</taxon>
        <taxon>Sphingomonadales</taxon>
        <taxon>Sphingomonadaceae</taxon>
        <taxon>Sphingopyxis</taxon>
    </lineage>
</organism>
<dbReference type="OrthoDB" id="67979at2"/>
<dbReference type="EMBL" id="CP012701">
    <property type="protein sequence ID" value="ALH83186.1"/>
    <property type="molecule type" value="Genomic_DNA"/>
</dbReference>
<keyword evidence="8" id="KW-0614">Plasmid</keyword>
<dbReference type="GO" id="GO:0006310">
    <property type="term" value="P:DNA recombination"/>
    <property type="evidence" value="ECO:0007669"/>
    <property type="project" value="UniProtKB-KW"/>
</dbReference>
<evidence type="ECO:0000259" key="4">
    <source>
        <dbReference type="PROSITE" id="PS51898"/>
    </source>
</evidence>
<dbReference type="Gene3D" id="1.10.150.130">
    <property type="match status" value="1"/>
</dbReference>
<dbReference type="SUPFAM" id="SSF56349">
    <property type="entry name" value="DNA breaking-rejoining enzymes"/>
    <property type="match status" value="1"/>
</dbReference>
<name>A0A0N7GT52_SPHMC</name>
<keyword evidence="2" id="KW-0238">DNA-binding</keyword>
<evidence type="ECO:0000313" key="6">
    <source>
        <dbReference type="EMBL" id="ALH81581.1"/>
    </source>
</evidence>
<feature type="domain" description="Tyr recombinase" evidence="4">
    <location>
        <begin position="218"/>
        <end position="401"/>
    </location>
</feature>
<evidence type="ECO:0000256" key="1">
    <source>
        <dbReference type="ARBA" id="ARBA00022908"/>
    </source>
</evidence>
<dbReference type="Proteomes" id="UP000058074">
    <property type="component" value="Chromosome"/>
</dbReference>
<dbReference type="EMBL" id="CP012700">
    <property type="protein sequence ID" value="ALH81581.1"/>
    <property type="molecule type" value="Genomic_DNA"/>
</dbReference>
<dbReference type="KEGG" id="smag:AN936_14845"/>
<protein>
    <submittedName>
        <fullName evidence="7">Integrase</fullName>
    </submittedName>
</protein>
<dbReference type="CDD" id="cd01188">
    <property type="entry name" value="INT_RitA_C_like"/>
    <property type="match status" value="1"/>
</dbReference>
<evidence type="ECO:0000313" key="8">
    <source>
        <dbReference type="EMBL" id="ALH83186.1"/>
    </source>
</evidence>
<dbReference type="PANTHER" id="PTHR30349">
    <property type="entry name" value="PHAGE INTEGRASE-RELATED"/>
    <property type="match status" value="1"/>
</dbReference>
<dbReference type="RefSeq" id="WP_015449381.1">
    <property type="nucleotide sequence ID" value="NZ_CP012700.1"/>
</dbReference>
<dbReference type="KEGG" id="smag:AN936_13420"/>
<dbReference type="InterPro" id="IPR010998">
    <property type="entry name" value="Integrase_recombinase_N"/>
</dbReference>
<dbReference type="InterPro" id="IPR011010">
    <property type="entry name" value="DNA_brk_join_enz"/>
</dbReference>
<dbReference type="Pfam" id="PF00589">
    <property type="entry name" value="Phage_integrase"/>
    <property type="match status" value="1"/>
</dbReference>
<dbReference type="PANTHER" id="PTHR30349:SF90">
    <property type="entry name" value="TYROSINE RECOMBINASE XERD"/>
    <property type="match status" value="1"/>
</dbReference>
<dbReference type="EMBL" id="CP012700">
    <property type="protein sequence ID" value="ALH82547.1"/>
    <property type="molecule type" value="Genomic_DNA"/>
</dbReference>
<dbReference type="InterPro" id="IPR050090">
    <property type="entry name" value="Tyrosine_recombinase_XerCD"/>
</dbReference>
<dbReference type="Proteomes" id="UP000058074">
    <property type="component" value="Plasmid 1"/>
</dbReference>
<dbReference type="GO" id="GO:0003677">
    <property type="term" value="F:DNA binding"/>
    <property type="evidence" value="ECO:0007669"/>
    <property type="project" value="UniProtKB-KW"/>
</dbReference>
<evidence type="ECO:0000313" key="5">
    <source>
        <dbReference type="EMBL" id="ALH81327.1"/>
    </source>
</evidence>
<evidence type="ECO:0000256" key="3">
    <source>
        <dbReference type="ARBA" id="ARBA00023172"/>
    </source>
</evidence>
<dbReference type="AlphaFoldDB" id="A0A0N7GT52"/>
<dbReference type="PROSITE" id="PS51898">
    <property type="entry name" value="TYR_RECOMBINASE"/>
    <property type="match status" value="1"/>
</dbReference>
<accession>A0A0N7GT52</accession>
<reference evidence="7 9" key="1">
    <citation type="journal article" date="2015" name="Genome Announc.">
        <title>Complete Genome Sequence of Polypropylene Glycol- and Polyethylene Glycol-Degrading Sphingopyxis macrogoltabida Strain EY-1.</title>
        <authorList>
            <person name="Ohtsubo Y."/>
            <person name="Nagata Y."/>
            <person name="Numata M."/>
            <person name="Tsuchikane K."/>
            <person name="Hosoyama A."/>
            <person name="Yamazoe A."/>
            <person name="Tsuda M."/>
            <person name="Fujita N."/>
            <person name="Kawai F."/>
        </authorList>
    </citation>
    <scope>NUCLEOTIDE SEQUENCE [LARGE SCALE GENOMIC DNA]</scope>
    <source>
        <strain evidence="7 9">EY-1</strain>
        <plasmid evidence="8">1</plasmid>
    </source>
</reference>
<geneLocation type="plasmid" evidence="8 9">
    <name>1</name>
</geneLocation>
<dbReference type="InterPro" id="IPR002104">
    <property type="entry name" value="Integrase_catalytic"/>
</dbReference>
<dbReference type="KEGG" id="smag:AN936_23930"/>
<keyword evidence="1" id="KW-0229">DNA integration</keyword>
<evidence type="ECO:0000313" key="7">
    <source>
        <dbReference type="EMBL" id="ALH82547.1"/>
    </source>
</evidence>
<dbReference type="GO" id="GO:0015074">
    <property type="term" value="P:DNA integration"/>
    <property type="evidence" value="ECO:0007669"/>
    <property type="project" value="UniProtKB-KW"/>
</dbReference>
<keyword evidence="3" id="KW-0233">DNA recombination</keyword>
<proteinExistence type="predicted"/>
<sequence>MLKLHDELITELSNSLTTQNYNPVVVANHRLYARAFLDYLAECDIQVETVTPQQVDQYFGYAVQDFEIQYGRPPSARWHMLPRTAIAKLLRLAQGNWPPDAEMIGPDDEHRHEICREYEAWLREERGLASASIAALMWEARNFLRWQFDRAGAASLETLSIVDIDLYMDMRAPGLRRKSLADVAERLRSVVRHLHRTGCIPTDLTPHIIGPMLYAYEDVPSTLERSQIAAVLATTQEDRSPRGLRDYAILQLLATYGLREGEICRLRLDDVDWRAESLRICHTKTNAYSYMPLMVTVGEALLDYLRLGRPQVEVREIFVRSCAPYIAMTNLYGMIRGRLAAAGVVPAGKRGPHVFRHARAVEMLRASVPQKIIGDVLGHRSTESTNTYLKLATDDLRAVALEVPGMEVLS</sequence>
<dbReference type="InterPro" id="IPR013762">
    <property type="entry name" value="Integrase-like_cat_sf"/>
</dbReference>
<dbReference type="KEGG" id="smag:AN936_19945"/>
<gene>
    <name evidence="5" type="ORF">AN936_13420</name>
    <name evidence="6" type="ORF">AN936_14845</name>
    <name evidence="7" type="ORF">AN936_19945</name>
    <name evidence="8" type="ORF">AN936_23930</name>
</gene>
<dbReference type="Gene3D" id="1.10.443.10">
    <property type="entry name" value="Intergrase catalytic core"/>
    <property type="match status" value="1"/>
</dbReference>